<sequence>MAEGYSSRAQRVSLALLLSSVLLVVSACGTSKEAEMSPDEARNALVSTIEASAAQLDVAGWSRSHAPEVGDCGARAGMRANYSFTYGAPAPEGHHEADARAVADYWRSLGMDVRLVESPAYVVYGSGGPVEGLTFSTGPGNYFIAGESLCASGDADELRKQDNG</sequence>
<name>A0A4Y3QNU0_MICTE</name>
<comment type="caution">
    <text evidence="1">The sequence shown here is derived from an EMBL/GenBank/DDBJ whole genome shotgun (WGS) entry which is preliminary data.</text>
</comment>
<proteinExistence type="predicted"/>
<dbReference type="AlphaFoldDB" id="A0A4Y3QNU0"/>
<accession>A0A4Y3QNU0</accession>
<dbReference type="Proteomes" id="UP000319525">
    <property type="component" value="Unassembled WGS sequence"/>
</dbReference>
<evidence type="ECO:0000313" key="1">
    <source>
        <dbReference type="EMBL" id="GEB46168.1"/>
    </source>
</evidence>
<gene>
    <name evidence="1" type="ORF">MTE01_21130</name>
</gene>
<protein>
    <submittedName>
        <fullName evidence="1">Uncharacterized protein</fullName>
    </submittedName>
</protein>
<dbReference type="EMBL" id="BJML01000006">
    <property type="protein sequence ID" value="GEB46168.1"/>
    <property type="molecule type" value="Genomic_DNA"/>
</dbReference>
<reference evidence="1 2" key="1">
    <citation type="submission" date="2019-06" db="EMBL/GenBank/DDBJ databases">
        <title>Whole genome shotgun sequence of Microbacterium testaceum NBRC 12675.</title>
        <authorList>
            <person name="Hosoyama A."/>
            <person name="Uohara A."/>
            <person name="Ohji S."/>
            <person name="Ichikawa N."/>
        </authorList>
    </citation>
    <scope>NUCLEOTIDE SEQUENCE [LARGE SCALE GENOMIC DNA]</scope>
    <source>
        <strain evidence="1 2">NBRC 12675</strain>
    </source>
</reference>
<organism evidence="1 2">
    <name type="scientific">Microbacterium testaceum</name>
    <name type="common">Aureobacterium testaceum</name>
    <name type="synonym">Brevibacterium testaceum</name>
    <dbReference type="NCBI Taxonomy" id="2033"/>
    <lineage>
        <taxon>Bacteria</taxon>
        <taxon>Bacillati</taxon>
        <taxon>Actinomycetota</taxon>
        <taxon>Actinomycetes</taxon>
        <taxon>Micrococcales</taxon>
        <taxon>Microbacteriaceae</taxon>
        <taxon>Microbacterium</taxon>
    </lineage>
</organism>
<evidence type="ECO:0000313" key="2">
    <source>
        <dbReference type="Proteomes" id="UP000319525"/>
    </source>
</evidence>